<proteinExistence type="predicted"/>
<keyword evidence="3" id="KW-1185">Reference proteome</keyword>
<dbReference type="EMBL" id="LR593886">
    <property type="protein sequence ID" value="VTR93146.1"/>
    <property type="molecule type" value="Genomic_DNA"/>
</dbReference>
<dbReference type="RefSeq" id="WP_162667920.1">
    <property type="nucleotide sequence ID" value="NZ_LR593886.1"/>
</dbReference>
<evidence type="ECO:0000256" key="1">
    <source>
        <dbReference type="SAM" id="MobiDB-lite"/>
    </source>
</evidence>
<dbReference type="KEGG" id="gms:SOIL9_45680"/>
<name>A0A6P2CXP1_9BACT</name>
<dbReference type="AlphaFoldDB" id="A0A6P2CXP1"/>
<evidence type="ECO:0000313" key="3">
    <source>
        <dbReference type="Proteomes" id="UP000464178"/>
    </source>
</evidence>
<reference evidence="2 3" key="1">
    <citation type="submission" date="2019-05" db="EMBL/GenBank/DDBJ databases">
        <authorList>
            <consortium name="Science for Life Laboratories"/>
        </authorList>
    </citation>
    <scope>NUCLEOTIDE SEQUENCE [LARGE SCALE GENOMIC DNA]</scope>
    <source>
        <strain evidence="2">Soil9</strain>
    </source>
</reference>
<dbReference type="Proteomes" id="UP000464178">
    <property type="component" value="Chromosome"/>
</dbReference>
<accession>A0A6P2CXP1</accession>
<evidence type="ECO:0000313" key="2">
    <source>
        <dbReference type="EMBL" id="VTR93146.1"/>
    </source>
</evidence>
<evidence type="ECO:0008006" key="4">
    <source>
        <dbReference type="Google" id="ProtNLM"/>
    </source>
</evidence>
<gene>
    <name evidence="2" type="ORF">SOIL9_45680</name>
</gene>
<protein>
    <recommendedName>
        <fullName evidence="4">DUF4105 domain-containing protein</fullName>
    </recommendedName>
</protein>
<sequence>MATVIIWNNNLFTFGHSIVGHAAINITDYWNPVQTASLPYYASFWPEGSAKLMQTRHAEPTPNFFAALDIEGYVPDHIIRIHGLDENKMLAKWNEIRSKSKVHYKLVRKNCATVAARVLKKGSKKGGMTRHHAIWTPLDVKRLALEMGGTQMSWDDFVQELHSAKAIDDKGQTAMKKYKRREGGSGSSGAAPRFVNGTDTGKVPIYVSMLSTSPPPAVMVSMIG</sequence>
<feature type="region of interest" description="Disordered" evidence="1">
    <location>
        <begin position="172"/>
        <end position="194"/>
    </location>
</feature>
<organism evidence="2 3">
    <name type="scientific">Gemmata massiliana</name>
    <dbReference type="NCBI Taxonomy" id="1210884"/>
    <lineage>
        <taxon>Bacteria</taxon>
        <taxon>Pseudomonadati</taxon>
        <taxon>Planctomycetota</taxon>
        <taxon>Planctomycetia</taxon>
        <taxon>Gemmatales</taxon>
        <taxon>Gemmataceae</taxon>
        <taxon>Gemmata</taxon>
    </lineage>
</organism>